<dbReference type="Proteomes" id="UP000054805">
    <property type="component" value="Unassembled WGS sequence"/>
</dbReference>
<comment type="caution">
    <text evidence="1">The sequence shown here is derived from an EMBL/GenBank/DDBJ whole genome shotgun (WGS) entry which is preliminary data.</text>
</comment>
<accession>A0A0V1GAM6</accession>
<proteinExistence type="predicted"/>
<sequence>MANGVPPNGIAMNLFMKLRNCQDFCGFHGILQRLTEVQ</sequence>
<name>A0A0V1GAM6_TRIPS</name>
<evidence type="ECO:0000313" key="1">
    <source>
        <dbReference type="EMBL" id="KRY95332.1"/>
    </source>
</evidence>
<evidence type="ECO:0000313" key="2">
    <source>
        <dbReference type="Proteomes" id="UP000054805"/>
    </source>
</evidence>
<reference evidence="1 2" key="1">
    <citation type="submission" date="2015-01" db="EMBL/GenBank/DDBJ databases">
        <title>Evolution of Trichinella species and genotypes.</title>
        <authorList>
            <person name="Korhonen P.K."/>
            <person name="Edoardo P."/>
            <person name="Giuseppe L.R."/>
            <person name="Gasser R.B."/>
        </authorList>
    </citation>
    <scope>NUCLEOTIDE SEQUENCE [LARGE SCALE GENOMIC DNA]</scope>
    <source>
        <strain evidence="1">ISS588</strain>
    </source>
</reference>
<keyword evidence="2" id="KW-1185">Reference proteome</keyword>
<dbReference type="EMBL" id="JYDS01004275">
    <property type="protein sequence ID" value="KRY95332.1"/>
    <property type="molecule type" value="Genomic_DNA"/>
</dbReference>
<protein>
    <submittedName>
        <fullName evidence="1">Uncharacterized protein</fullName>
    </submittedName>
</protein>
<organism evidence="1 2">
    <name type="scientific">Trichinella pseudospiralis</name>
    <name type="common">Parasitic roundworm</name>
    <dbReference type="NCBI Taxonomy" id="6337"/>
    <lineage>
        <taxon>Eukaryota</taxon>
        <taxon>Metazoa</taxon>
        <taxon>Ecdysozoa</taxon>
        <taxon>Nematoda</taxon>
        <taxon>Enoplea</taxon>
        <taxon>Dorylaimia</taxon>
        <taxon>Trichinellida</taxon>
        <taxon>Trichinellidae</taxon>
        <taxon>Trichinella</taxon>
    </lineage>
</organism>
<dbReference type="AlphaFoldDB" id="A0A0V1GAM6"/>
<gene>
    <name evidence="1" type="ORF">T4B_14247</name>
</gene>